<dbReference type="OMA" id="ATHYNLG"/>
<dbReference type="KEGG" id="pfy:PFICI_12396"/>
<feature type="active site" description="Proton donor" evidence="4">
    <location>
        <position position="206"/>
    </location>
</feature>
<sequence length="591" mass="64244">MKALSYLKLLLAGSSFWVTTATAQEQSSPNSTYYNPILPGWHSDPSCIHVNETFFCVTSTFISFPGLPIYASADLIDWKLVSHVWNREAQIPGASRNTTGQQLGFYAATLRYHDGFFYVACPYLGGTDHNLGLIFKTQDPFDQDSWNDPVYFETTVIDPDLFWDDDGTVYIAQSGVVLQSIDLETGALSPETPLNVWNGTGGAYPEGPHLYKKDGWYYLLIAEGGTELNHSITISRSSSVWGPYESYEGNPLLTARGTDSYFQTVGHGDLFQDEAGNWWGVALSTRCGPAYEIYPMGRETVLYPVTWAEGEWPILDRIQGIMNGWPLPGSTRNVPGDGPFNSDPDTYDFLETGAAIPRNLVYWRVPRDGAFSVTDQGLQIIPSRANLTGSSDLNLTGQEGLSFIGRRQTDTLFTLSVDLAFNPESAGAEAGITVFLTQENHIDLGLALLQSDDSEEAPQLTLRLRAEAPLVDNPPKASEPLAPVLVSVPSTWASDTAITLQVQTANETHYRFSAWPSSNPNARIILGTASAQLVSGGSGTFVGTLVGAYATCNGAGEDLDCPEGGNAYVQNWRYTGSAQAISAVELVSPTI</sequence>
<dbReference type="HOGENOM" id="CLU_016508_3_0_1"/>
<evidence type="ECO:0000256" key="4">
    <source>
        <dbReference type="PIRSR" id="PIRSR606710-1"/>
    </source>
</evidence>
<dbReference type="SUPFAM" id="SSF49899">
    <property type="entry name" value="Concanavalin A-like lectins/glucanases"/>
    <property type="match status" value="1"/>
</dbReference>
<dbReference type="CDD" id="cd18833">
    <property type="entry name" value="GH43_PcXyl-like"/>
    <property type="match status" value="1"/>
</dbReference>
<dbReference type="PANTHER" id="PTHR42812:SF17">
    <property type="entry name" value="BETA-XYLOSIDASE C-TERMINAL CONCANAVALIN A-LIKE DOMAIN-CONTAINING PROTEIN-RELATED"/>
    <property type="match status" value="1"/>
</dbReference>
<dbReference type="RefSeq" id="XP_007839168.1">
    <property type="nucleotide sequence ID" value="XM_007840977.1"/>
</dbReference>
<gene>
    <name evidence="9" type="ORF">PFICI_12396</name>
</gene>
<evidence type="ECO:0000259" key="8">
    <source>
        <dbReference type="Pfam" id="PF17851"/>
    </source>
</evidence>
<dbReference type="Pfam" id="PF04616">
    <property type="entry name" value="Glyco_hydro_43"/>
    <property type="match status" value="1"/>
</dbReference>
<organism evidence="9 10">
    <name type="scientific">Pestalotiopsis fici (strain W106-1 / CGMCC3.15140)</name>
    <dbReference type="NCBI Taxonomy" id="1229662"/>
    <lineage>
        <taxon>Eukaryota</taxon>
        <taxon>Fungi</taxon>
        <taxon>Dikarya</taxon>
        <taxon>Ascomycota</taxon>
        <taxon>Pezizomycotina</taxon>
        <taxon>Sordariomycetes</taxon>
        <taxon>Xylariomycetidae</taxon>
        <taxon>Amphisphaeriales</taxon>
        <taxon>Sporocadaceae</taxon>
        <taxon>Pestalotiopsis</taxon>
    </lineage>
</organism>
<dbReference type="EMBL" id="KI912118">
    <property type="protein sequence ID" value="ETS75452.1"/>
    <property type="molecule type" value="Genomic_DNA"/>
</dbReference>
<dbReference type="InParanoid" id="W3WQN0"/>
<dbReference type="GO" id="GO:0005975">
    <property type="term" value="P:carbohydrate metabolic process"/>
    <property type="evidence" value="ECO:0007669"/>
    <property type="project" value="InterPro"/>
</dbReference>
<dbReference type="Pfam" id="PF17851">
    <property type="entry name" value="GH43_C2"/>
    <property type="match status" value="1"/>
</dbReference>
<feature type="active site" description="Proton acceptor" evidence="4">
    <location>
        <position position="44"/>
    </location>
</feature>
<evidence type="ECO:0000256" key="5">
    <source>
        <dbReference type="PIRSR" id="PIRSR606710-2"/>
    </source>
</evidence>
<feature type="site" description="Important for catalytic activity, responsible for pKa modulation of the active site Glu and correct orientation of both the proton donor and substrate" evidence="5">
    <location>
        <position position="158"/>
    </location>
</feature>
<accession>W3WQN0</accession>
<keyword evidence="7" id="KW-0732">Signal</keyword>
<evidence type="ECO:0000313" key="9">
    <source>
        <dbReference type="EMBL" id="ETS75452.1"/>
    </source>
</evidence>
<dbReference type="InterPro" id="IPR023296">
    <property type="entry name" value="Glyco_hydro_beta-prop_sf"/>
</dbReference>
<dbReference type="Gene3D" id="2.60.120.200">
    <property type="match status" value="1"/>
</dbReference>
<dbReference type="AlphaFoldDB" id="W3WQN0"/>
<keyword evidence="3 6" id="KW-0326">Glycosidase</keyword>
<evidence type="ECO:0000256" key="2">
    <source>
        <dbReference type="ARBA" id="ARBA00022801"/>
    </source>
</evidence>
<reference evidence="10" key="1">
    <citation type="journal article" date="2015" name="BMC Genomics">
        <title>Genomic and transcriptomic analysis of the endophytic fungus Pestalotiopsis fici reveals its lifestyle and high potential for synthesis of natural products.</title>
        <authorList>
            <person name="Wang X."/>
            <person name="Zhang X."/>
            <person name="Liu L."/>
            <person name="Xiang M."/>
            <person name="Wang W."/>
            <person name="Sun X."/>
            <person name="Che Y."/>
            <person name="Guo L."/>
            <person name="Liu G."/>
            <person name="Guo L."/>
            <person name="Wang C."/>
            <person name="Yin W.B."/>
            <person name="Stadler M."/>
            <person name="Zhang X."/>
            <person name="Liu X."/>
        </authorList>
    </citation>
    <scope>NUCLEOTIDE SEQUENCE [LARGE SCALE GENOMIC DNA]</scope>
    <source>
        <strain evidence="10">W106-1 / CGMCC3.15140</strain>
    </source>
</reference>
<dbReference type="SUPFAM" id="SSF75005">
    <property type="entry name" value="Arabinanase/levansucrase/invertase"/>
    <property type="match status" value="1"/>
</dbReference>
<dbReference type="GO" id="GO:0004553">
    <property type="term" value="F:hydrolase activity, hydrolyzing O-glycosyl compounds"/>
    <property type="evidence" value="ECO:0007669"/>
    <property type="project" value="InterPro"/>
</dbReference>
<dbReference type="Gene3D" id="2.115.10.20">
    <property type="entry name" value="Glycosyl hydrolase domain, family 43"/>
    <property type="match status" value="1"/>
</dbReference>
<dbReference type="InterPro" id="IPR006710">
    <property type="entry name" value="Glyco_hydro_43"/>
</dbReference>
<protein>
    <recommendedName>
        <fullName evidence="8">Beta-xylosidase C-terminal Concanavalin A-like domain-containing protein</fullName>
    </recommendedName>
</protein>
<feature type="domain" description="Beta-xylosidase C-terminal Concanavalin A-like" evidence="8">
    <location>
        <begin position="359"/>
        <end position="557"/>
    </location>
</feature>
<dbReference type="GeneID" id="19277409"/>
<proteinExistence type="inferred from homology"/>
<feature type="signal peptide" evidence="7">
    <location>
        <begin position="1"/>
        <end position="23"/>
    </location>
</feature>
<dbReference type="PANTHER" id="PTHR42812">
    <property type="entry name" value="BETA-XYLOSIDASE"/>
    <property type="match status" value="1"/>
</dbReference>
<dbReference type="InterPro" id="IPR013320">
    <property type="entry name" value="ConA-like_dom_sf"/>
</dbReference>
<dbReference type="InterPro" id="IPR051795">
    <property type="entry name" value="Glycosyl_Hydrlase_43"/>
</dbReference>
<evidence type="ECO:0000256" key="1">
    <source>
        <dbReference type="ARBA" id="ARBA00009865"/>
    </source>
</evidence>
<evidence type="ECO:0000256" key="7">
    <source>
        <dbReference type="SAM" id="SignalP"/>
    </source>
</evidence>
<evidence type="ECO:0000313" key="10">
    <source>
        <dbReference type="Proteomes" id="UP000030651"/>
    </source>
</evidence>
<evidence type="ECO:0000256" key="3">
    <source>
        <dbReference type="ARBA" id="ARBA00023295"/>
    </source>
</evidence>
<dbReference type="Proteomes" id="UP000030651">
    <property type="component" value="Unassembled WGS sequence"/>
</dbReference>
<dbReference type="OrthoDB" id="408373at2759"/>
<name>W3WQN0_PESFW</name>
<keyword evidence="2 6" id="KW-0378">Hydrolase</keyword>
<evidence type="ECO:0000256" key="6">
    <source>
        <dbReference type="RuleBase" id="RU361187"/>
    </source>
</evidence>
<dbReference type="InterPro" id="IPR041542">
    <property type="entry name" value="GH43_C2"/>
</dbReference>
<keyword evidence="10" id="KW-1185">Reference proteome</keyword>
<feature type="chain" id="PRO_5004834080" description="Beta-xylosidase C-terminal Concanavalin A-like domain-containing protein" evidence="7">
    <location>
        <begin position="24"/>
        <end position="591"/>
    </location>
</feature>
<dbReference type="eggNOG" id="ENOG502SIVT">
    <property type="taxonomic scope" value="Eukaryota"/>
</dbReference>
<comment type="similarity">
    <text evidence="1 6">Belongs to the glycosyl hydrolase 43 family.</text>
</comment>